<accession>A0A4R8A6Z9</accession>
<evidence type="ECO:0008006" key="3">
    <source>
        <dbReference type="Google" id="ProtNLM"/>
    </source>
</evidence>
<comment type="caution">
    <text evidence="1">The sequence shown here is derived from an EMBL/GenBank/DDBJ whole genome shotgun (WGS) entry which is preliminary data.</text>
</comment>
<keyword evidence="2" id="KW-1185">Reference proteome</keyword>
<evidence type="ECO:0000313" key="1">
    <source>
        <dbReference type="EMBL" id="TDW24090.1"/>
    </source>
</evidence>
<proteinExistence type="predicted"/>
<sequence>MAGIGPVEYVVIEFPGNRFKGEIVPVLAELVDNELVRILDVAFIKKDADETVTMFEYDGLDEVLEFGFAAVDGAAGGLLSDEDLRMAAEVLAPDSSAALLVWEDRWAARLAQTIRDAGGRITTGERIPPEIVEKALADIEAG</sequence>
<dbReference type="RefSeq" id="WP_134119265.1">
    <property type="nucleotide sequence ID" value="NZ_SODF01000001.1"/>
</dbReference>
<reference evidence="1 2" key="1">
    <citation type="submission" date="2019-03" db="EMBL/GenBank/DDBJ databases">
        <title>Genomic Encyclopedia of Type Strains, Phase III (KMG-III): the genomes of soil and plant-associated and newly described type strains.</title>
        <authorList>
            <person name="Whitman W."/>
        </authorList>
    </citation>
    <scope>NUCLEOTIDE SEQUENCE [LARGE SCALE GENOMIC DNA]</scope>
    <source>
        <strain evidence="1 2">VKM Ac-2570</strain>
    </source>
</reference>
<gene>
    <name evidence="1" type="ORF">EV650_2953</name>
</gene>
<dbReference type="EMBL" id="SODF01000001">
    <property type="protein sequence ID" value="TDW24090.1"/>
    <property type="molecule type" value="Genomic_DNA"/>
</dbReference>
<dbReference type="Pfam" id="PF19850">
    <property type="entry name" value="DUF6325"/>
    <property type="match status" value="1"/>
</dbReference>
<organism evidence="1 2">
    <name type="scientific">Kribbella kalugense</name>
    <dbReference type="NCBI Taxonomy" id="2512221"/>
    <lineage>
        <taxon>Bacteria</taxon>
        <taxon>Bacillati</taxon>
        <taxon>Actinomycetota</taxon>
        <taxon>Actinomycetes</taxon>
        <taxon>Propionibacteriales</taxon>
        <taxon>Kribbellaceae</taxon>
        <taxon>Kribbella</taxon>
    </lineage>
</organism>
<protein>
    <recommendedName>
        <fullName evidence="3">DUF1269 domain-containing protein</fullName>
    </recommendedName>
</protein>
<evidence type="ECO:0000313" key="2">
    <source>
        <dbReference type="Proteomes" id="UP000295447"/>
    </source>
</evidence>
<dbReference type="AlphaFoldDB" id="A0A4R8A6Z9"/>
<dbReference type="OrthoDB" id="1779644at2"/>
<dbReference type="InterPro" id="IPR046288">
    <property type="entry name" value="DUF6325"/>
</dbReference>
<dbReference type="Proteomes" id="UP000295447">
    <property type="component" value="Unassembled WGS sequence"/>
</dbReference>
<name>A0A4R8A6Z9_9ACTN</name>